<proteinExistence type="predicted"/>
<feature type="compositionally biased region" description="Basic and acidic residues" evidence="1">
    <location>
        <begin position="1"/>
        <end position="16"/>
    </location>
</feature>
<dbReference type="InterPro" id="IPR032795">
    <property type="entry name" value="DUF3741-assoc"/>
</dbReference>
<dbReference type="Pfam" id="PF14309">
    <property type="entry name" value="DUF4378"/>
    <property type="match status" value="1"/>
</dbReference>
<feature type="region of interest" description="Disordered" evidence="1">
    <location>
        <begin position="455"/>
        <end position="521"/>
    </location>
</feature>
<evidence type="ECO:0000259" key="4">
    <source>
        <dbReference type="Pfam" id="PF14383"/>
    </source>
</evidence>
<evidence type="ECO:0000256" key="1">
    <source>
        <dbReference type="SAM" id="MobiDB-lite"/>
    </source>
</evidence>
<feature type="domain" description="DUF3741" evidence="4">
    <location>
        <begin position="106"/>
        <end position="127"/>
    </location>
</feature>
<evidence type="ECO:0000313" key="5">
    <source>
        <dbReference type="EMBL" id="KAI3906352.1"/>
    </source>
</evidence>
<sequence>MDRFQHKRSYGRDKQQHYQSSTKLRNYSDPPANVIYTHRPSSTGSFPGDSQIRRHVDALDAVSDTGSCSSGLSEDDSFGFQLRQGSTRRSGGTRIKKLVAEELTKEMDSRRRSPSVIARLMGLDVPPPEQPTHKQEKKFSESYQRRTAAIGFMEKNSSQDARSFRTNNRETQEFKDVYEVFETSQAVKHGNSAGPKETTSSMVSEAKMEYIRQKFMDVKRLSTDEKLQHSKEFHDALDVLDSNKDVLLKFLQEPDSLFTRHLHDLQGIPPPPPSGHITVLKSSNAHKYEKWKLEREQWRDDTSYCRKSLQDGGISHSPNKHNVRTSSKVSKVRAEKRNEASLLPTRIVVLKPNVGSLQKQSRPLPFPNSPEDLKSAAEMRDRRLSSREVEVLKHIAHGSREIAKEITRQMRNSVRSSSSTKVASSGPWGYGGNYSSCTSSVNDFVNDSDVRNWKSKYSPSTSYSTESSVSREAKKRISERLKMTNGSQKVRRPSRSNTLGEMLAMPDRETRPANHDYNSDRLASNDGVAKWGTPLGISSRDGWKDEYARSLPRSRSLPSSSTVLSPRKVIRDAAFGSDRSSFTKEAINRGSNQSRRPDYDHREGFFTKNSIRSGRRRSNSFSYAVLDYIPNLQEAHLKPDELRVNEKNDLLESTSVALAQSDGDPDVTSPITIEIPCDMPEDAEMCWNQERKDTEMCSESLVTPEPKTSALSLKDENSMETDLDAPVHEKFSTEEAPEESLHSTTNPVTESESPRCSKEAEQPSPVSILEPVFVDEASPDSDCFGSVSADLQGLRMQLQLLKLESTEDAYSEDMEMAVSSDDETGEGSVCFSNEKGDLIERLSGENSRDFSYLIDVLVDSQFLDSDTDMQLTTWYAPDCPLNLSAFENLEKRKYGGDATEWPRSERRLLFDRINLGLIEILQQHEDPHPWIKATRKIGRGLRNEPLEEELWKLLLVSEREEESAENVMVLGKDIRWLELGDEIDVVGREIERSLMDELVAEFRLSV</sequence>
<dbReference type="PANTHER" id="PTHR46836">
    <property type="entry name" value="AFADIN"/>
    <property type="match status" value="1"/>
</dbReference>
<dbReference type="EMBL" id="JAJJMB010010762">
    <property type="protein sequence ID" value="KAI3906352.1"/>
    <property type="molecule type" value="Genomic_DNA"/>
</dbReference>
<feature type="region of interest" description="Disordered" evidence="1">
    <location>
        <begin position="410"/>
        <end position="429"/>
    </location>
</feature>
<feature type="compositionally biased region" description="Basic and acidic residues" evidence="1">
    <location>
        <begin position="752"/>
        <end position="761"/>
    </location>
</feature>
<dbReference type="AlphaFoldDB" id="A0AAD4SG94"/>
<name>A0AAD4SG94_9MAGN</name>
<keyword evidence="6" id="KW-1185">Reference proteome</keyword>
<feature type="compositionally biased region" description="Low complexity" evidence="1">
    <location>
        <begin position="455"/>
        <end position="468"/>
    </location>
</feature>
<dbReference type="Pfam" id="PF14383">
    <property type="entry name" value="VARLMGL"/>
    <property type="match status" value="1"/>
</dbReference>
<feature type="compositionally biased region" description="Basic and acidic residues" evidence="1">
    <location>
        <begin position="131"/>
        <end position="141"/>
    </location>
</feature>
<feature type="compositionally biased region" description="Basic and acidic residues" evidence="1">
    <location>
        <begin position="469"/>
        <end position="482"/>
    </location>
</feature>
<comment type="caution">
    <text evidence="5">The sequence shown here is derived from an EMBL/GenBank/DDBJ whole genome shotgun (WGS) entry which is preliminary data.</text>
</comment>
<evidence type="ECO:0000313" key="6">
    <source>
        <dbReference type="Proteomes" id="UP001202328"/>
    </source>
</evidence>
<feature type="region of interest" description="Disordered" evidence="1">
    <location>
        <begin position="122"/>
        <end position="141"/>
    </location>
</feature>
<dbReference type="InterPro" id="IPR022212">
    <property type="entry name" value="DUF3741"/>
</dbReference>
<protein>
    <recommendedName>
        <fullName evidence="7">DUF4378 domain-containing protein</fullName>
    </recommendedName>
</protein>
<dbReference type="InterPro" id="IPR025486">
    <property type="entry name" value="DUF4378"/>
</dbReference>
<dbReference type="PANTHER" id="PTHR46836:SF8">
    <property type="entry name" value="AFADIN"/>
    <property type="match status" value="1"/>
</dbReference>
<evidence type="ECO:0000259" key="2">
    <source>
        <dbReference type="Pfam" id="PF12552"/>
    </source>
</evidence>
<gene>
    <name evidence="5" type="ORF">MKW98_013306</name>
</gene>
<organism evidence="5 6">
    <name type="scientific">Papaver atlanticum</name>
    <dbReference type="NCBI Taxonomy" id="357466"/>
    <lineage>
        <taxon>Eukaryota</taxon>
        <taxon>Viridiplantae</taxon>
        <taxon>Streptophyta</taxon>
        <taxon>Embryophyta</taxon>
        <taxon>Tracheophyta</taxon>
        <taxon>Spermatophyta</taxon>
        <taxon>Magnoliopsida</taxon>
        <taxon>Ranunculales</taxon>
        <taxon>Papaveraceae</taxon>
        <taxon>Papaveroideae</taxon>
        <taxon>Papaver</taxon>
    </lineage>
</organism>
<accession>A0AAD4SG94</accession>
<feature type="domain" description="DUF3741" evidence="2">
    <location>
        <begin position="212"/>
        <end position="256"/>
    </location>
</feature>
<reference evidence="5" key="1">
    <citation type="submission" date="2022-04" db="EMBL/GenBank/DDBJ databases">
        <title>A functionally conserved STORR gene fusion in Papaver species that diverged 16.8 million years ago.</title>
        <authorList>
            <person name="Catania T."/>
        </authorList>
    </citation>
    <scope>NUCLEOTIDE SEQUENCE</scope>
    <source>
        <strain evidence="5">S-188037</strain>
    </source>
</reference>
<feature type="region of interest" description="Disordered" evidence="1">
    <location>
        <begin position="697"/>
        <end position="764"/>
    </location>
</feature>
<evidence type="ECO:0008006" key="7">
    <source>
        <dbReference type="Google" id="ProtNLM"/>
    </source>
</evidence>
<feature type="compositionally biased region" description="Polar residues" evidence="1">
    <location>
        <begin position="742"/>
        <end position="751"/>
    </location>
</feature>
<feature type="compositionally biased region" description="Low complexity" evidence="1">
    <location>
        <begin position="413"/>
        <end position="425"/>
    </location>
</feature>
<feature type="region of interest" description="Disordered" evidence="1">
    <location>
        <begin position="356"/>
        <end position="378"/>
    </location>
</feature>
<feature type="region of interest" description="Disordered" evidence="1">
    <location>
        <begin position="309"/>
        <end position="337"/>
    </location>
</feature>
<feature type="region of interest" description="Disordered" evidence="1">
    <location>
        <begin position="1"/>
        <end position="51"/>
    </location>
</feature>
<dbReference type="Proteomes" id="UP001202328">
    <property type="component" value="Unassembled WGS sequence"/>
</dbReference>
<dbReference type="Pfam" id="PF12552">
    <property type="entry name" value="DUF3741"/>
    <property type="match status" value="1"/>
</dbReference>
<feature type="domain" description="DUF4378" evidence="3">
    <location>
        <begin position="849"/>
        <end position="1001"/>
    </location>
</feature>
<evidence type="ECO:0000259" key="3">
    <source>
        <dbReference type="Pfam" id="PF14309"/>
    </source>
</evidence>
<feature type="compositionally biased region" description="Basic and acidic residues" evidence="1">
    <location>
        <begin position="506"/>
        <end position="519"/>
    </location>
</feature>